<feature type="domain" description="AMP-dependent synthetase/ligase" evidence="1">
    <location>
        <begin position="68"/>
        <end position="283"/>
    </location>
</feature>
<evidence type="ECO:0000313" key="3">
    <source>
        <dbReference type="Proteomes" id="UP000186720"/>
    </source>
</evidence>
<dbReference type="Proteomes" id="UP000186720">
    <property type="component" value="Unassembled WGS sequence"/>
</dbReference>
<organism evidence="2 3">
    <name type="scientific">Mucilaginibacter polytrichastri</name>
    <dbReference type="NCBI Taxonomy" id="1302689"/>
    <lineage>
        <taxon>Bacteria</taxon>
        <taxon>Pseudomonadati</taxon>
        <taxon>Bacteroidota</taxon>
        <taxon>Sphingobacteriia</taxon>
        <taxon>Sphingobacteriales</taxon>
        <taxon>Sphingobacteriaceae</taxon>
        <taxon>Mucilaginibacter</taxon>
    </lineage>
</organism>
<dbReference type="InterPro" id="IPR042099">
    <property type="entry name" value="ANL_N_sf"/>
</dbReference>
<comment type="caution">
    <text evidence="2">The sequence shown here is derived from an EMBL/GenBank/DDBJ whole genome shotgun (WGS) entry which is preliminary data.</text>
</comment>
<dbReference type="InterPro" id="IPR000873">
    <property type="entry name" value="AMP-dep_synth/lig_dom"/>
</dbReference>
<reference evidence="2 3" key="1">
    <citation type="submission" date="2016-11" db="EMBL/GenBank/DDBJ databases">
        <title>Whole Genome Sequencing of Mucilaginibacter polytrichastri RG4-7(T) isolated from the moss sample.</title>
        <authorList>
            <person name="Li Y."/>
        </authorList>
    </citation>
    <scope>NUCLEOTIDE SEQUENCE [LARGE SCALE GENOMIC DNA]</scope>
    <source>
        <strain evidence="2 3">RG4-7</strain>
    </source>
</reference>
<dbReference type="InterPro" id="IPR045851">
    <property type="entry name" value="AMP-bd_C_sf"/>
</dbReference>
<dbReference type="RefSeq" id="WP_074491172.1">
    <property type="nucleotide sequence ID" value="NZ_FPAM01000011.1"/>
</dbReference>
<dbReference type="PANTHER" id="PTHR43845">
    <property type="entry name" value="BLR5969 PROTEIN"/>
    <property type="match status" value="1"/>
</dbReference>
<protein>
    <recommendedName>
        <fullName evidence="1">AMP-dependent synthetase/ligase domain-containing protein</fullName>
    </recommendedName>
</protein>
<dbReference type="AlphaFoldDB" id="A0A1Q6A3N4"/>
<sequence length="425" mass="47939">MIGQQAEEAILIQEQKLSELLTYLSQYSPFYKELFAKHQIDISKIKTVADLTRIPTTSKEDLQQRNHDFLCVPAEKVIEYTSTSGTLGGPVTVALTDKDLDRLAQNEYNSFVSADGTRDDLFQLMLTLDRQFMAGMAYYLGLRKLGAGAIRLGPGVPSLQWETIKRLKPTAIVAVPSFILKLIKYAKENNIDVNASSVTKAICIGENIRNTDFSLNILGKKITDSWQIDLYSTYASTEMQTAFTECNQGHGGHYQPDLMIAEILDDDENPVGPYTPGELTITTLGVEGMPLLRYKTGDICMYFDEPCACGRSSWRLSPILGRKKQMIKFKGTTLYPPALFDLLNEREEILDYVVEVYPNEVGLDEVLLHIVPSVISEECDHQIRAYLQARLRVSPHIKYVTADEIQKMQFPETVRKAVKFIDRRG</sequence>
<evidence type="ECO:0000259" key="1">
    <source>
        <dbReference type="Pfam" id="PF00501"/>
    </source>
</evidence>
<dbReference type="OrthoDB" id="580775at2"/>
<dbReference type="Gene3D" id="3.30.300.30">
    <property type="match status" value="1"/>
</dbReference>
<dbReference type="SUPFAM" id="SSF56801">
    <property type="entry name" value="Acetyl-CoA synthetase-like"/>
    <property type="match status" value="1"/>
</dbReference>
<keyword evidence="3" id="KW-1185">Reference proteome</keyword>
<dbReference type="EMBL" id="MPPL01000001">
    <property type="protein sequence ID" value="OKS88612.1"/>
    <property type="molecule type" value="Genomic_DNA"/>
</dbReference>
<dbReference type="PANTHER" id="PTHR43845:SF1">
    <property type="entry name" value="BLR5969 PROTEIN"/>
    <property type="match status" value="1"/>
</dbReference>
<proteinExistence type="predicted"/>
<accession>A0A1Q6A3N4</accession>
<dbReference type="Pfam" id="PF00501">
    <property type="entry name" value="AMP-binding"/>
    <property type="match status" value="1"/>
</dbReference>
<dbReference type="Gene3D" id="3.40.50.12780">
    <property type="entry name" value="N-terminal domain of ligase-like"/>
    <property type="match status" value="1"/>
</dbReference>
<evidence type="ECO:0000313" key="2">
    <source>
        <dbReference type="EMBL" id="OKS88612.1"/>
    </source>
</evidence>
<name>A0A1Q6A3N4_9SPHI</name>
<dbReference type="STRING" id="1302689.RG47T_4083"/>
<gene>
    <name evidence="2" type="ORF">RG47T_4083</name>
</gene>